<feature type="transmembrane region" description="Helical" evidence="1">
    <location>
        <begin position="6"/>
        <end position="26"/>
    </location>
</feature>
<keyword evidence="4" id="KW-1185">Reference proteome</keyword>
<name>A0A172U1J2_9BACT</name>
<dbReference type="KEGG" id="fla:SY85_24075"/>
<dbReference type="STRING" id="1492898.SY85_24075"/>
<reference evidence="3 4" key="2">
    <citation type="journal article" date="2016" name="Int. J. Syst. Evol. Microbiol.">
        <title>Flavisolibacter tropicus sp. nov., isolated from tropical soil.</title>
        <authorList>
            <person name="Lee J.J."/>
            <person name="Kang M.S."/>
            <person name="Kim G.S."/>
            <person name="Lee C.S."/>
            <person name="Lim S."/>
            <person name="Lee J."/>
            <person name="Roh S.H."/>
            <person name="Kang H."/>
            <person name="Ha J.M."/>
            <person name="Bae S."/>
            <person name="Jung H.Y."/>
            <person name="Kim M.K."/>
        </authorList>
    </citation>
    <scope>NUCLEOTIDE SEQUENCE [LARGE SCALE GENOMIC DNA]</scope>
    <source>
        <strain evidence="3 4">LCS9</strain>
    </source>
</reference>
<gene>
    <name evidence="3" type="ORF">SY85_24075</name>
</gene>
<dbReference type="AlphaFoldDB" id="A0A172U1J2"/>
<dbReference type="Pfam" id="PF14258">
    <property type="entry name" value="DUF4350"/>
    <property type="match status" value="1"/>
</dbReference>
<dbReference type="EMBL" id="CP011390">
    <property type="protein sequence ID" value="ANE53092.1"/>
    <property type="molecule type" value="Genomic_DNA"/>
</dbReference>
<organism evidence="3 4">
    <name type="scientific">Flavisolibacter tropicus</name>
    <dbReference type="NCBI Taxonomy" id="1492898"/>
    <lineage>
        <taxon>Bacteria</taxon>
        <taxon>Pseudomonadati</taxon>
        <taxon>Bacteroidota</taxon>
        <taxon>Chitinophagia</taxon>
        <taxon>Chitinophagales</taxon>
        <taxon>Chitinophagaceae</taxon>
        <taxon>Flavisolibacter</taxon>
    </lineage>
</organism>
<feature type="domain" description="DUF4350" evidence="2">
    <location>
        <begin position="69"/>
        <end position="228"/>
    </location>
</feature>
<evidence type="ECO:0000259" key="2">
    <source>
        <dbReference type="Pfam" id="PF14258"/>
    </source>
</evidence>
<keyword evidence="1" id="KW-0472">Membrane</keyword>
<dbReference type="InterPro" id="IPR025646">
    <property type="entry name" value="DUF4350"/>
</dbReference>
<evidence type="ECO:0000256" key="1">
    <source>
        <dbReference type="SAM" id="Phobius"/>
    </source>
</evidence>
<keyword evidence="1" id="KW-1133">Transmembrane helix</keyword>
<evidence type="ECO:0000313" key="3">
    <source>
        <dbReference type="EMBL" id="ANE53092.1"/>
    </source>
</evidence>
<evidence type="ECO:0000313" key="4">
    <source>
        <dbReference type="Proteomes" id="UP000077177"/>
    </source>
</evidence>
<protein>
    <recommendedName>
        <fullName evidence="2">DUF4350 domain-containing protein</fullName>
    </recommendedName>
</protein>
<keyword evidence="1" id="KW-0812">Transmembrane</keyword>
<accession>A0A172U1J2</accession>
<feature type="transmembrane region" description="Helical" evidence="1">
    <location>
        <begin position="199"/>
        <end position="219"/>
    </location>
</feature>
<dbReference type="RefSeq" id="WP_066408726.1">
    <property type="nucleotide sequence ID" value="NZ_CP011390.1"/>
</dbReference>
<dbReference type="OrthoDB" id="1111222at2"/>
<sequence>MKKAFPYILGVVLFIALGGLLLITAANRPRKMNERITLKEVDKIPYGFYAARHMIHSLFPNAEVFVDKRTPGYWDSVSAYKSNQAVFITGMRMNADESELKELLDFARKGNYVFIITQDISYSAAQFFHTGDLVSDDGYFTGESDSLQVQLRQPRFENTKPYVYPGRRFASYFEDVDTTKVAVLGTNKNNKANFVQYKAGNGAIFIHTAPMAFSNYFILHKKNISYFENAVSVIPSTVTKVLWNEYYLYKKADQQDNEPNWLSVLMKYEAFRWALWTAIITLLLYVLMEMRRKQRVIPALQQPKNESLDFVRTIGQLYYDRKDHADLARKMSTYFLDYVRNQYKVSTNSLDDSFIQTLHAKTGYPVHEIKSIIDFIGLVETNAISEHQLNQFYNQLESFYQNT</sequence>
<proteinExistence type="predicted"/>
<reference evidence="4" key="1">
    <citation type="submission" date="2015-01" db="EMBL/GenBank/DDBJ databases">
        <title>Flavisolibacter sp./LCS9/ whole genome sequencing.</title>
        <authorList>
            <person name="Kim M.K."/>
            <person name="Srinivasan S."/>
            <person name="Lee J.-J."/>
        </authorList>
    </citation>
    <scope>NUCLEOTIDE SEQUENCE [LARGE SCALE GENOMIC DNA]</scope>
    <source>
        <strain evidence="4">LCS9</strain>
    </source>
</reference>
<dbReference type="Proteomes" id="UP000077177">
    <property type="component" value="Chromosome"/>
</dbReference>
<feature type="transmembrane region" description="Helical" evidence="1">
    <location>
        <begin position="270"/>
        <end position="288"/>
    </location>
</feature>